<comment type="caution">
    <text evidence="1">The sequence shown here is derived from an EMBL/GenBank/DDBJ whole genome shotgun (WGS) entry which is preliminary data.</text>
</comment>
<dbReference type="RefSeq" id="WP_206596386.1">
    <property type="nucleotide sequence ID" value="NZ_JAFKCS010000070.1"/>
</dbReference>
<sequence length="76" mass="8201">MSKVALAAALVDRHQAMVRGLGSEGIVEFAQISCNAALAMLLNGKQHLPVMAGPHHMMQVVRQYNPPTHGITISFH</sequence>
<name>A0ABS3D3A7_9ALTE</name>
<evidence type="ECO:0000313" key="1">
    <source>
        <dbReference type="EMBL" id="MBN7822459.1"/>
    </source>
</evidence>
<accession>A0ABS3D3A7</accession>
<gene>
    <name evidence="1" type="ORF">J0A65_21530</name>
</gene>
<evidence type="ECO:0000313" key="2">
    <source>
        <dbReference type="Proteomes" id="UP000663992"/>
    </source>
</evidence>
<organism evidence="1 2">
    <name type="scientific">Bowmanella yangjiangensis</name>
    <dbReference type="NCBI Taxonomy" id="2811230"/>
    <lineage>
        <taxon>Bacteria</taxon>
        <taxon>Pseudomonadati</taxon>
        <taxon>Pseudomonadota</taxon>
        <taxon>Gammaproteobacteria</taxon>
        <taxon>Alteromonadales</taxon>
        <taxon>Alteromonadaceae</taxon>
        <taxon>Bowmanella</taxon>
    </lineage>
</organism>
<protein>
    <submittedName>
        <fullName evidence="1">Uncharacterized protein</fullName>
    </submittedName>
</protein>
<reference evidence="1 2" key="1">
    <citation type="submission" date="2021-03" db="EMBL/GenBank/DDBJ databases">
        <title>novel species isolated from a fishpond in China.</title>
        <authorList>
            <person name="Lu H."/>
            <person name="Cai Z."/>
        </authorList>
    </citation>
    <scope>NUCLEOTIDE SEQUENCE [LARGE SCALE GENOMIC DNA]</scope>
    <source>
        <strain evidence="1 2">Y57</strain>
    </source>
</reference>
<keyword evidence="2" id="KW-1185">Reference proteome</keyword>
<dbReference type="EMBL" id="JAFKCS010000070">
    <property type="protein sequence ID" value="MBN7822459.1"/>
    <property type="molecule type" value="Genomic_DNA"/>
</dbReference>
<proteinExistence type="predicted"/>
<dbReference type="Proteomes" id="UP000663992">
    <property type="component" value="Unassembled WGS sequence"/>
</dbReference>